<evidence type="ECO:0000256" key="5">
    <source>
        <dbReference type="ARBA" id="ARBA00022801"/>
    </source>
</evidence>
<dbReference type="GO" id="GO:0004000">
    <property type="term" value="F:adenosine deaminase activity"/>
    <property type="evidence" value="ECO:0007669"/>
    <property type="project" value="TreeGrafter"/>
</dbReference>
<dbReference type="GO" id="GO:0046872">
    <property type="term" value="F:metal ion binding"/>
    <property type="evidence" value="ECO:0007669"/>
    <property type="project" value="UniProtKB-KW"/>
</dbReference>
<dbReference type="Gene3D" id="3.20.20.140">
    <property type="entry name" value="Metal-dependent hydrolases"/>
    <property type="match status" value="1"/>
</dbReference>
<keyword evidence="6" id="KW-0862">Zinc</keyword>
<dbReference type="GO" id="GO:0005829">
    <property type="term" value="C:cytosol"/>
    <property type="evidence" value="ECO:0007669"/>
    <property type="project" value="TreeGrafter"/>
</dbReference>
<dbReference type="PANTHER" id="PTHR11409">
    <property type="entry name" value="ADENOSINE DEAMINASE"/>
    <property type="match status" value="1"/>
</dbReference>
<gene>
    <name evidence="8" type="ORF">GMA10_06795</name>
</gene>
<evidence type="ECO:0000313" key="9">
    <source>
        <dbReference type="Proteomes" id="UP000462152"/>
    </source>
</evidence>
<dbReference type="GO" id="GO:0043103">
    <property type="term" value="P:hypoxanthine salvage"/>
    <property type="evidence" value="ECO:0007669"/>
    <property type="project" value="TreeGrafter"/>
</dbReference>
<comment type="cofactor">
    <cofactor evidence="1">
        <name>Zn(2+)</name>
        <dbReference type="ChEBI" id="CHEBI:29105"/>
    </cofactor>
</comment>
<dbReference type="GO" id="GO:0006154">
    <property type="term" value="P:adenosine catabolic process"/>
    <property type="evidence" value="ECO:0007669"/>
    <property type="project" value="TreeGrafter"/>
</dbReference>
<evidence type="ECO:0000259" key="7">
    <source>
        <dbReference type="Pfam" id="PF00962"/>
    </source>
</evidence>
<accession>A0A7K1LIA2</accession>
<dbReference type="PANTHER" id="PTHR11409:SF43">
    <property type="entry name" value="ADENOSINE DEAMINASE"/>
    <property type="match status" value="1"/>
</dbReference>
<proteinExistence type="inferred from homology"/>
<dbReference type="Pfam" id="PF00962">
    <property type="entry name" value="A_deaminase"/>
    <property type="match status" value="2"/>
</dbReference>
<comment type="caution">
    <text evidence="8">The sequence shown here is derived from an EMBL/GenBank/DDBJ whole genome shotgun (WGS) entry which is preliminary data.</text>
</comment>
<evidence type="ECO:0000256" key="4">
    <source>
        <dbReference type="ARBA" id="ARBA00022723"/>
    </source>
</evidence>
<evidence type="ECO:0000256" key="2">
    <source>
        <dbReference type="ARBA" id="ARBA00006676"/>
    </source>
</evidence>
<feature type="domain" description="Adenosine deaminase" evidence="7">
    <location>
        <begin position="19"/>
        <end position="308"/>
    </location>
</feature>
<evidence type="ECO:0000256" key="6">
    <source>
        <dbReference type="ARBA" id="ARBA00022833"/>
    </source>
</evidence>
<sequence>MVTPWPEPAHDEGWFASLPKVCLHDHLDGALRPTTVIELAAEIGHELPSHEPAGLEQWFAEAADSGSLARYLETFEHTVAVMQSVSALERVAREYVLDSATDGVIHGEVRWAPEQHLGSDLNLDTAIQAVDRGLRAGEAEAADRGRRISIRQIICAMRQNDRSLQVAEAAVRNRDRGVVGFDLAGPEAGFPASEHRAALEHCAQNFLPVTVHAGEADGLASMQQALFDGRALRIGHGVRIAEDLSPREPRGTLGENVSRLPRRRDLSPPPATAVYALGPLASWVRDRRIPLELCPCSNLQTDAAPSLDAIGRDYPAGERPRAKKYSDHPFELLRELGFAVTVNPDNRLMSRTSMTHEFMELAGVFGYDREDFLALTVTAAEATFLSAGDRDDLIERVMAGYSDAPVVGS</sequence>
<dbReference type="SUPFAM" id="SSF51556">
    <property type="entry name" value="Metallo-dependent hydrolases"/>
    <property type="match status" value="1"/>
</dbReference>
<name>A0A7K1LIA2_9MICC</name>
<dbReference type="InterPro" id="IPR032466">
    <property type="entry name" value="Metal_Hydrolase"/>
</dbReference>
<dbReference type="OrthoDB" id="9779574at2"/>
<feature type="domain" description="Adenosine deaminase" evidence="7">
    <location>
        <begin position="323"/>
        <end position="398"/>
    </location>
</feature>
<dbReference type="InterPro" id="IPR001365">
    <property type="entry name" value="A_deaminase_dom"/>
</dbReference>
<dbReference type="EC" id="3.5.4.4" evidence="3"/>
<dbReference type="NCBIfam" id="NF006847">
    <property type="entry name" value="PRK09358.1-2"/>
    <property type="match status" value="1"/>
</dbReference>
<protein>
    <recommendedName>
        <fullName evidence="3">adenosine deaminase</fullName>
        <ecNumber evidence="3">3.5.4.4</ecNumber>
    </recommendedName>
</protein>
<keyword evidence="5 8" id="KW-0378">Hydrolase</keyword>
<organism evidence="8 9">
    <name type="scientific">Rothia koreensis</name>
    <dbReference type="NCBI Taxonomy" id="592378"/>
    <lineage>
        <taxon>Bacteria</taxon>
        <taxon>Bacillati</taxon>
        <taxon>Actinomycetota</taxon>
        <taxon>Actinomycetes</taxon>
        <taxon>Micrococcales</taxon>
        <taxon>Micrococcaceae</taxon>
        <taxon>Rothia</taxon>
    </lineage>
</organism>
<dbReference type="GO" id="GO:0046103">
    <property type="term" value="P:inosine biosynthetic process"/>
    <property type="evidence" value="ECO:0007669"/>
    <property type="project" value="TreeGrafter"/>
</dbReference>
<evidence type="ECO:0000313" key="8">
    <source>
        <dbReference type="EMBL" id="MUN54921.1"/>
    </source>
</evidence>
<comment type="similarity">
    <text evidence="2">Belongs to the metallo-dependent hydrolases superfamily. Adenosine and AMP deaminases family.</text>
</comment>
<dbReference type="EMBL" id="WOGT01000003">
    <property type="protein sequence ID" value="MUN54921.1"/>
    <property type="molecule type" value="Genomic_DNA"/>
</dbReference>
<dbReference type="AlphaFoldDB" id="A0A7K1LIA2"/>
<evidence type="ECO:0000256" key="3">
    <source>
        <dbReference type="ARBA" id="ARBA00012784"/>
    </source>
</evidence>
<dbReference type="Proteomes" id="UP000462152">
    <property type="component" value="Unassembled WGS sequence"/>
</dbReference>
<keyword evidence="4" id="KW-0479">Metal-binding</keyword>
<reference evidence="8 9" key="1">
    <citation type="submission" date="2019-12" db="EMBL/GenBank/DDBJ databases">
        <authorList>
            <person name="Li J."/>
            <person name="Shi Y."/>
            <person name="Xu G."/>
            <person name="Xiao D."/>
            <person name="Ran X."/>
        </authorList>
    </citation>
    <scope>NUCLEOTIDE SEQUENCE [LARGE SCALE GENOMIC DNA]</scope>
    <source>
        <strain evidence="8 9">JCM 15915</strain>
    </source>
</reference>
<keyword evidence="9" id="KW-1185">Reference proteome</keyword>
<evidence type="ECO:0000256" key="1">
    <source>
        <dbReference type="ARBA" id="ARBA00001947"/>
    </source>
</evidence>
<dbReference type="InterPro" id="IPR006330">
    <property type="entry name" value="Ado/ade_deaminase"/>
</dbReference>